<proteinExistence type="predicted"/>
<dbReference type="EMBL" id="CP119180">
    <property type="protein sequence ID" value="WOB78355.1"/>
    <property type="molecule type" value="Genomic_DNA"/>
</dbReference>
<evidence type="ECO:0000313" key="2">
    <source>
        <dbReference type="Proteomes" id="UP001302493"/>
    </source>
</evidence>
<keyword evidence="2" id="KW-1185">Reference proteome</keyword>
<dbReference type="Proteomes" id="UP001302493">
    <property type="component" value="Chromosome"/>
</dbReference>
<name>A0ACD4VK13_9CAUL</name>
<gene>
    <name evidence="1" type="ORF">PZA08_13745</name>
</gene>
<reference evidence="1" key="1">
    <citation type="submission" date="2023-03" db="EMBL/GenBank/DDBJ databases">
        <title>Genome sequence of Brevundimonas nasdae SJTX8.</title>
        <authorList>
            <person name="Liang R."/>
        </authorList>
    </citation>
    <scope>NUCLEOTIDE SEQUENCE</scope>
    <source>
        <strain evidence="1">X8</strain>
    </source>
</reference>
<protein>
    <submittedName>
        <fullName evidence="1">Uncharacterized protein</fullName>
    </submittedName>
</protein>
<organism evidence="1 2">
    <name type="scientific">Brevundimonas nasdae</name>
    <dbReference type="NCBI Taxonomy" id="172043"/>
    <lineage>
        <taxon>Bacteria</taxon>
        <taxon>Pseudomonadati</taxon>
        <taxon>Pseudomonadota</taxon>
        <taxon>Alphaproteobacteria</taxon>
        <taxon>Caulobacterales</taxon>
        <taxon>Caulobacteraceae</taxon>
        <taxon>Brevundimonas</taxon>
    </lineage>
</organism>
<evidence type="ECO:0000313" key="1">
    <source>
        <dbReference type="EMBL" id="WOB78355.1"/>
    </source>
</evidence>
<accession>A0ACD4VK13</accession>
<sequence>MSVRILETRAFCLIAAYARIHGISLRGGQTPDAFVRDLHAANVKAMLERYPALSVSDLPPLPPLPSLEEADGEEVIDAIETLFYNAQAYLAPEAAQYLIALIRHIEIADAGAPHSDTSTDIDGAWENARAILRSETDIKPRAQP</sequence>